<evidence type="ECO:0000256" key="4">
    <source>
        <dbReference type="ARBA" id="ARBA00022833"/>
    </source>
</evidence>
<evidence type="ECO:0000313" key="9">
    <source>
        <dbReference type="EMBL" id="KAF7342348.1"/>
    </source>
</evidence>
<dbReference type="AlphaFoldDB" id="A0A8H6XIW5"/>
<dbReference type="PANTHER" id="PTHR10071">
    <property type="entry name" value="TRANSCRIPTION FACTOR GATA FAMILY MEMBER"/>
    <property type="match status" value="1"/>
</dbReference>
<dbReference type="PROSITE" id="PS50114">
    <property type="entry name" value="GATA_ZN_FINGER_2"/>
    <property type="match status" value="1"/>
</dbReference>
<comment type="subcellular location">
    <subcellularLocation>
        <location evidence="1">Nucleus</location>
    </subcellularLocation>
</comment>
<feature type="region of interest" description="Disordered" evidence="7">
    <location>
        <begin position="37"/>
        <end position="94"/>
    </location>
</feature>
<accession>A0A8H6XIW5</accession>
<evidence type="ECO:0000259" key="8">
    <source>
        <dbReference type="PROSITE" id="PS50114"/>
    </source>
</evidence>
<keyword evidence="4" id="KW-0862">Zinc</keyword>
<dbReference type="Gene3D" id="3.30.50.10">
    <property type="entry name" value="Erythroid Transcription Factor GATA-1, subunit A"/>
    <property type="match status" value="1"/>
</dbReference>
<sequence>MYVCYRASRDRIATEMSEDDDSPNDLCIKTERLLQSGLTNKPASKQPTMSHHRNPAFNYNMGGDADQQRSARHSRSSSSQQFIPPSGYMSSAGPYNLDAMGQPAHYPGAAVPGPVYPSTPYTQQNASYGPQYTPGSGYPTAYGNPGPTYVNQASSAATMPMNYPPNSGWQYQPAVNSNAGSPATPWPQYSSNSSQAYPRSNTPAYAAGGSSSRSNHGRHPSSTQIVIVESEPGDYGGRDGKECSHCHATSTPLWRRDPRTHKTLCNACGLYLNQHGMLRPQNLIDVDNDGPGGGRLGRRLRRSRVC</sequence>
<organism evidence="9 10">
    <name type="scientific">Mycena venus</name>
    <dbReference type="NCBI Taxonomy" id="2733690"/>
    <lineage>
        <taxon>Eukaryota</taxon>
        <taxon>Fungi</taxon>
        <taxon>Dikarya</taxon>
        <taxon>Basidiomycota</taxon>
        <taxon>Agaricomycotina</taxon>
        <taxon>Agaricomycetes</taxon>
        <taxon>Agaricomycetidae</taxon>
        <taxon>Agaricales</taxon>
        <taxon>Marasmiineae</taxon>
        <taxon>Mycenaceae</taxon>
        <taxon>Mycena</taxon>
    </lineage>
</organism>
<dbReference type="GO" id="GO:0000978">
    <property type="term" value="F:RNA polymerase II cis-regulatory region sequence-specific DNA binding"/>
    <property type="evidence" value="ECO:0007669"/>
    <property type="project" value="TreeGrafter"/>
</dbReference>
<evidence type="ECO:0000256" key="5">
    <source>
        <dbReference type="ARBA" id="ARBA00023242"/>
    </source>
</evidence>
<dbReference type="GO" id="GO:0005634">
    <property type="term" value="C:nucleus"/>
    <property type="evidence" value="ECO:0007669"/>
    <property type="project" value="UniProtKB-SubCell"/>
</dbReference>
<comment type="caution">
    <text evidence="9">The sequence shown here is derived from an EMBL/GenBank/DDBJ whole genome shotgun (WGS) entry which is preliminary data.</text>
</comment>
<dbReference type="GO" id="GO:0008270">
    <property type="term" value="F:zinc ion binding"/>
    <property type="evidence" value="ECO:0007669"/>
    <property type="project" value="UniProtKB-KW"/>
</dbReference>
<feature type="compositionally biased region" description="Polar residues" evidence="7">
    <location>
        <begin position="174"/>
        <end position="203"/>
    </location>
</feature>
<protein>
    <submittedName>
        <fullName evidence="9">GATA zinc finger domain-containing protein</fullName>
    </submittedName>
</protein>
<evidence type="ECO:0000256" key="1">
    <source>
        <dbReference type="ARBA" id="ARBA00004123"/>
    </source>
</evidence>
<dbReference type="Pfam" id="PF00320">
    <property type="entry name" value="GATA"/>
    <property type="match status" value="1"/>
</dbReference>
<dbReference type="GO" id="GO:0045944">
    <property type="term" value="P:positive regulation of transcription by RNA polymerase II"/>
    <property type="evidence" value="ECO:0007669"/>
    <property type="project" value="TreeGrafter"/>
</dbReference>
<dbReference type="OrthoDB" id="515401at2759"/>
<dbReference type="EMBL" id="JACAZI010000017">
    <property type="protein sequence ID" value="KAF7342348.1"/>
    <property type="molecule type" value="Genomic_DNA"/>
</dbReference>
<dbReference type="PANTHER" id="PTHR10071:SF281">
    <property type="entry name" value="BOX A-BINDING FACTOR-RELATED"/>
    <property type="match status" value="1"/>
</dbReference>
<feature type="region of interest" description="Disordered" evidence="7">
    <location>
        <begin position="174"/>
        <end position="222"/>
    </location>
</feature>
<keyword evidence="3 6" id="KW-0863">Zinc-finger</keyword>
<dbReference type="GO" id="GO:0000981">
    <property type="term" value="F:DNA-binding transcription factor activity, RNA polymerase II-specific"/>
    <property type="evidence" value="ECO:0007669"/>
    <property type="project" value="TreeGrafter"/>
</dbReference>
<dbReference type="Proteomes" id="UP000620124">
    <property type="component" value="Unassembled WGS sequence"/>
</dbReference>
<evidence type="ECO:0000256" key="3">
    <source>
        <dbReference type="ARBA" id="ARBA00022771"/>
    </source>
</evidence>
<proteinExistence type="predicted"/>
<feature type="domain" description="GATA-type" evidence="8">
    <location>
        <begin position="237"/>
        <end position="280"/>
    </location>
</feature>
<keyword evidence="5" id="KW-0539">Nucleus</keyword>
<reference evidence="9" key="1">
    <citation type="submission" date="2020-05" db="EMBL/GenBank/DDBJ databases">
        <title>Mycena genomes resolve the evolution of fungal bioluminescence.</title>
        <authorList>
            <person name="Tsai I.J."/>
        </authorList>
    </citation>
    <scope>NUCLEOTIDE SEQUENCE</scope>
    <source>
        <strain evidence="9">CCC161011</strain>
    </source>
</reference>
<dbReference type="InterPro" id="IPR013088">
    <property type="entry name" value="Znf_NHR/GATA"/>
</dbReference>
<keyword evidence="2" id="KW-0479">Metal-binding</keyword>
<dbReference type="InterPro" id="IPR000679">
    <property type="entry name" value="Znf_GATA"/>
</dbReference>
<dbReference type="CDD" id="cd00202">
    <property type="entry name" value="ZnF_GATA"/>
    <property type="match status" value="1"/>
</dbReference>
<evidence type="ECO:0000256" key="6">
    <source>
        <dbReference type="PROSITE-ProRule" id="PRU00094"/>
    </source>
</evidence>
<evidence type="ECO:0000313" key="10">
    <source>
        <dbReference type="Proteomes" id="UP000620124"/>
    </source>
</evidence>
<dbReference type="InterPro" id="IPR039355">
    <property type="entry name" value="Transcription_factor_GATA"/>
</dbReference>
<feature type="compositionally biased region" description="Polar residues" evidence="7">
    <location>
        <begin position="37"/>
        <end position="49"/>
    </location>
</feature>
<gene>
    <name evidence="9" type="ORF">MVEN_01823400</name>
</gene>
<evidence type="ECO:0000256" key="7">
    <source>
        <dbReference type="SAM" id="MobiDB-lite"/>
    </source>
</evidence>
<dbReference type="GO" id="GO:0000122">
    <property type="term" value="P:negative regulation of transcription by RNA polymerase II"/>
    <property type="evidence" value="ECO:0007669"/>
    <property type="project" value="TreeGrafter"/>
</dbReference>
<dbReference type="SUPFAM" id="SSF57716">
    <property type="entry name" value="Glucocorticoid receptor-like (DNA-binding domain)"/>
    <property type="match status" value="1"/>
</dbReference>
<name>A0A8H6XIW5_9AGAR</name>
<dbReference type="SMART" id="SM00401">
    <property type="entry name" value="ZnF_GATA"/>
    <property type="match status" value="1"/>
</dbReference>
<keyword evidence="10" id="KW-1185">Reference proteome</keyword>
<evidence type="ECO:0000256" key="2">
    <source>
        <dbReference type="ARBA" id="ARBA00022723"/>
    </source>
</evidence>